<proteinExistence type="predicted"/>
<comment type="caution">
    <text evidence="1">The sequence shown here is derived from an EMBL/GenBank/DDBJ whole genome shotgun (WGS) entry which is preliminary data.</text>
</comment>
<protein>
    <submittedName>
        <fullName evidence="1">Uncharacterized protein</fullName>
    </submittedName>
</protein>
<sequence length="42" mass="4867">MFAEKYYDFVRSFDAWKCTCCGEVLDPTILANRARNFNSLLG</sequence>
<evidence type="ECO:0000313" key="2">
    <source>
        <dbReference type="Proteomes" id="UP000194153"/>
    </source>
</evidence>
<gene>
    <name evidence="1" type="ORF">GPEL0_01f0497</name>
</gene>
<reference evidence="1 2" key="1">
    <citation type="submission" date="2017-04" db="EMBL/GenBank/DDBJ databases">
        <authorList>
            <consortium name="Geobacter pelophilus Genome Sequencing"/>
            <person name="Aoyagi T."/>
            <person name="Koike H."/>
            <person name="Hori T."/>
        </authorList>
    </citation>
    <scope>NUCLEOTIDE SEQUENCE [LARGE SCALE GENOMIC DNA]</scope>
    <source>
        <strain evidence="1 2">Drf2</strain>
    </source>
</reference>
<evidence type="ECO:0000313" key="1">
    <source>
        <dbReference type="EMBL" id="GAW65551.1"/>
    </source>
</evidence>
<keyword evidence="2" id="KW-1185">Reference proteome</keyword>
<name>A0ABQ0MHC0_9BACT</name>
<reference evidence="2" key="2">
    <citation type="submission" date="2017-05" db="EMBL/GenBank/DDBJ databases">
        <title>Draft genome sequence of Geobacter pelophilus, a iron(III)-reducing bacteria.</title>
        <authorList>
            <person name="Aoyagi T."/>
            <person name="Koike H."/>
            <person name="Morita T."/>
            <person name="Sato Y."/>
            <person name="Habe H."/>
            <person name="Hori T."/>
        </authorList>
    </citation>
    <scope>NUCLEOTIDE SEQUENCE [LARGE SCALE GENOMIC DNA]</scope>
    <source>
        <strain evidence="2">Drf2</strain>
    </source>
</reference>
<dbReference type="EMBL" id="BDQG01000001">
    <property type="protein sequence ID" value="GAW65551.1"/>
    <property type="molecule type" value="Genomic_DNA"/>
</dbReference>
<organism evidence="1 2">
    <name type="scientific">Geoanaerobacter pelophilus</name>
    <dbReference type="NCBI Taxonomy" id="60036"/>
    <lineage>
        <taxon>Bacteria</taxon>
        <taxon>Pseudomonadati</taxon>
        <taxon>Thermodesulfobacteriota</taxon>
        <taxon>Desulfuromonadia</taxon>
        <taxon>Geobacterales</taxon>
        <taxon>Geobacteraceae</taxon>
        <taxon>Geoanaerobacter</taxon>
    </lineage>
</organism>
<accession>A0ABQ0MHC0</accession>
<dbReference type="Proteomes" id="UP000194153">
    <property type="component" value="Unassembled WGS sequence"/>
</dbReference>